<dbReference type="Pfam" id="PF02518">
    <property type="entry name" value="HATPase_c"/>
    <property type="match status" value="1"/>
</dbReference>
<dbReference type="SUPFAM" id="SSF55874">
    <property type="entry name" value="ATPase domain of HSP90 chaperone/DNA topoisomerase II/histidine kinase"/>
    <property type="match status" value="1"/>
</dbReference>
<gene>
    <name evidence="6" type="ORF">H8K52_16110</name>
</gene>
<dbReference type="Gene3D" id="3.30.565.10">
    <property type="entry name" value="Histidine kinase-like ATPase, C-terminal domain"/>
    <property type="match status" value="1"/>
</dbReference>
<sequence>MNPLIHNHSKRQLLQRLTLGLVLLSLLALYANEHWMKRYLTIDLHSSSNVSVIDDRRQGGKSIARLSKTTNNVRLDCDIIPGYQWPFCELAIELGNDVTGINLNQFDSLRLKLHSEGPEKDNPVRVFLRNFNPAYSVADSAATLKPHEIVYDPQKNAAAVEFQLSQFMVASWWTQENPTSIEHLGPQLDRVLAISFTTGGNVTPGKHSITVESAEFVGLWISTENFRLGLIFFWLAIILAYLAWEWRESKQELRESDRLKKALEKNNEELESKVEERTRALAASNSRLIDTLQNLEGTRYELVENEKNAALGALVSGVAHELNTPIGNALLVSSTLSDKVRELETISESQLTRKALRDFFADANQGTVMLQENLERAATLISSFKQLSADQHSEQRRQFRLLDVVEETQLAMNPRIRQTSHVLAIDIPPELIMDAFPGPLSQIFINFINNSLLHAFENIPQGHMLLSARALDNDMVEIKFSDDGNGIPASVLRRVFEPFFTTKLGKGGSGLGMHLAHTVVTQIFGGKIDIESLPGEGTSIRLLLPLIAPKDNPYVFKLGVPKDVLEDYQSFLGDRKLEQVSDFSGEHSRRDVVELAFFIRAFNTTLTSHPYELVAVDSYANGLEQLRTSSIAALATTCWQSDLLAYAEEISMSDAMIADGQSVVGIYTDPHNQIALRCKSLDDFRQLRLVSNRDWSADWNTLTELGISHCVDVKTWRQMLYMVSSGEVDALLAPFATHHEMAIELDDCQLVPVPGLRIALHGSRHFACGKCAHSNLLAEAIFPELKRYIDDGSFAKALRECGFINTETADWIVLNP</sequence>
<dbReference type="InterPro" id="IPR004358">
    <property type="entry name" value="Sig_transdc_His_kin-like_C"/>
</dbReference>
<comment type="catalytic activity">
    <reaction evidence="1">
        <text>ATP + protein L-histidine = ADP + protein N-phospho-L-histidine.</text>
        <dbReference type="EC" id="2.7.13.3"/>
    </reaction>
</comment>
<dbReference type="SUPFAM" id="SSF47384">
    <property type="entry name" value="Homodimeric domain of signal transducing histidine kinase"/>
    <property type="match status" value="1"/>
</dbReference>
<evidence type="ECO:0000256" key="4">
    <source>
        <dbReference type="SAM" id="Coils"/>
    </source>
</evidence>
<keyword evidence="3" id="KW-0597">Phosphoprotein</keyword>
<dbReference type="PANTHER" id="PTHR43065:SF42">
    <property type="entry name" value="TWO-COMPONENT SENSOR PPRA"/>
    <property type="match status" value="1"/>
</dbReference>
<name>A0ABR6X7L2_9BURK</name>
<protein>
    <recommendedName>
        <fullName evidence="2">histidine kinase</fullName>
        <ecNumber evidence="2">2.7.13.3</ecNumber>
    </recommendedName>
</protein>
<evidence type="ECO:0000313" key="7">
    <source>
        <dbReference type="Proteomes" id="UP000648257"/>
    </source>
</evidence>
<reference evidence="6 7" key="1">
    <citation type="submission" date="2020-08" db="EMBL/GenBank/DDBJ databases">
        <title>Novel species isolated from subtropical streams in China.</title>
        <authorList>
            <person name="Lu H."/>
        </authorList>
    </citation>
    <scope>NUCLEOTIDE SEQUENCE [LARGE SCALE GENOMIC DNA]</scope>
    <source>
        <strain evidence="6 7">KACC 16656</strain>
    </source>
</reference>
<keyword evidence="4" id="KW-0175">Coiled coil</keyword>
<accession>A0ABR6X7L2</accession>
<dbReference type="RefSeq" id="WP_186923934.1">
    <property type="nucleotide sequence ID" value="NZ_JACOFW010000021.1"/>
</dbReference>
<feature type="coiled-coil region" evidence="4">
    <location>
        <begin position="249"/>
        <end position="287"/>
    </location>
</feature>
<dbReference type="Gene3D" id="1.10.287.130">
    <property type="match status" value="1"/>
</dbReference>
<feature type="domain" description="Histidine kinase" evidence="5">
    <location>
        <begin position="317"/>
        <end position="548"/>
    </location>
</feature>
<evidence type="ECO:0000313" key="6">
    <source>
        <dbReference type="EMBL" id="MBC3808866.1"/>
    </source>
</evidence>
<proteinExistence type="predicted"/>
<evidence type="ECO:0000256" key="1">
    <source>
        <dbReference type="ARBA" id="ARBA00000085"/>
    </source>
</evidence>
<dbReference type="InterPro" id="IPR036890">
    <property type="entry name" value="HATPase_C_sf"/>
</dbReference>
<dbReference type="InterPro" id="IPR005467">
    <property type="entry name" value="His_kinase_dom"/>
</dbReference>
<evidence type="ECO:0000256" key="3">
    <source>
        <dbReference type="ARBA" id="ARBA00022553"/>
    </source>
</evidence>
<dbReference type="PANTHER" id="PTHR43065">
    <property type="entry name" value="SENSOR HISTIDINE KINASE"/>
    <property type="match status" value="1"/>
</dbReference>
<dbReference type="Proteomes" id="UP000648257">
    <property type="component" value="Unassembled WGS sequence"/>
</dbReference>
<dbReference type="PRINTS" id="PR00344">
    <property type="entry name" value="BCTRLSENSOR"/>
</dbReference>
<dbReference type="EMBL" id="JACOFW010000021">
    <property type="protein sequence ID" value="MBC3808866.1"/>
    <property type="molecule type" value="Genomic_DNA"/>
</dbReference>
<dbReference type="InterPro" id="IPR036097">
    <property type="entry name" value="HisK_dim/P_sf"/>
</dbReference>
<dbReference type="SMART" id="SM00387">
    <property type="entry name" value="HATPase_c"/>
    <property type="match status" value="1"/>
</dbReference>
<organism evidence="6 7">
    <name type="scientific">Undibacterium seohonense</name>
    <dbReference type="NCBI Taxonomy" id="1344950"/>
    <lineage>
        <taxon>Bacteria</taxon>
        <taxon>Pseudomonadati</taxon>
        <taxon>Pseudomonadota</taxon>
        <taxon>Betaproteobacteria</taxon>
        <taxon>Burkholderiales</taxon>
        <taxon>Oxalobacteraceae</taxon>
        <taxon>Undibacterium</taxon>
    </lineage>
</organism>
<comment type="caution">
    <text evidence="6">The sequence shown here is derived from an EMBL/GenBank/DDBJ whole genome shotgun (WGS) entry which is preliminary data.</text>
</comment>
<evidence type="ECO:0000256" key="2">
    <source>
        <dbReference type="ARBA" id="ARBA00012438"/>
    </source>
</evidence>
<dbReference type="InterPro" id="IPR003661">
    <property type="entry name" value="HisK_dim/P_dom"/>
</dbReference>
<dbReference type="PROSITE" id="PS50109">
    <property type="entry name" value="HIS_KIN"/>
    <property type="match status" value="1"/>
</dbReference>
<evidence type="ECO:0000259" key="5">
    <source>
        <dbReference type="PROSITE" id="PS50109"/>
    </source>
</evidence>
<dbReference type="SUPFAM" id="SSF53850">
    <property type="entry name" value="Periplasmic binding protein-like II"/>
    <property type="match status" value="1"/>
</dbReference>
<dbReference type="EC" id="2.7.13.3" evidence="2"/>
<dbReference type="InterPro" id="IPR003594">
    <property type="entry name" value="HATPase_dom"/>
</dbReference>
<keyword evidence="7" id="KW-1185">Reference proteome</keyword>
<dbReference type="CDD" id="cd00082">
    <property type="entry name" value="HisKA"/>
    <property type="match status" value="1"/>
</dbReference>